<dbReference type="Gene3D" id="3.30.420.10">
    <property type="entry name" value="Ribonuclease H-like superfamily/Ribonuclease H"/>
    <property type="match status" value="1"/>
</dbReference>
<proteinExistence type="predicted"/>
<sequence length="254" mass="29166">MALVKRSFAWPGRHGNIKRYVAQCKICAVAKEEFVSAKAKVGTIEASRPWEVLAMDITLLEPSRDGKENVLVGTDEFRKFALAFPTKNQKASTVANILVEEIFYRFGCPERVLSDQGRNLEGQLVQELCKYYKIEKSRTSPYHPQGNGVCERFNRTLHNLLVTLGKEQREQWPSYLASLTAIYNSTPHAVTGFSPHYIVFGVEPHLPMDRFTMGTEEAATSHHEWVKKLEQTHQVAWRAAKKNIRQYNEDNRRR</sequence>
<dbReference type="InterPro" id="IPR001584">
    <property type="entry name" value="Integrase_cat-core"/>
</dbReference>
<name>A0AAE1FC26_PETCI</name>
<dbReference type="GO" id="GO:0003676">
    <property type="term" value="F:nucleic acid binding"/>
    <property type="evidence" value="ECO:0007669"/>
    <property type="project" value="InterPro"/>
</dbReference>
<accession>A0AAE1FC26</accession>
<dbReference type="Pfam" id="PF00665">
    <property type="entry name" value="rve"/>
    <property type="match status" value="1"/>
</dbReference>
<dbReference type="FunFam" id="3.30.420.10:FF:000032">
    <property type="entry name" value="Retrovirus-related Pol polyprotein from transposon 297-like Protein"/>
    <property type="match status" value="1"/>
</dbReference>
<comment type="caution">
    <text evidence="2">The sequence shown here is derived from an EMBL/GenBank/DDBJ whole genome shotgun (WGS) entry which is preliminary data.</text>
</comment>
<gene>
    <name evidence="2" type="ORF">Pcinc_023922</name>
</gene>
<dbReference type="SUPFAM" id="SSF53098">
    <property type="entry name" value="Ribonuclease H-like"/>
    <property type="match status" value="1"/>
</dbReference>
<dbReference type="PROSITE" id="PS50994">
    <property type="entry name" value="INTEGRASE"/>
    <property type="match status" value="1"/>
</dbReference>
<evidence type="ECO:0000313" key="2">
    <source>
        <dbReference type="EMBL" id="KAK3870896.1"/>
    </source>
</evidence>
<dbReference type="GO" id="GO:0015074">
    <property type="term" value="P:DNA integration"/>
    <property type="evidence" value="ECO:0007669"/>
    <property type="project" value="InterPro"/>
</dbReference>
<keyword evidence="3" id="KW-1185">Reference proteome</keyword>
<dbReference type="PANTHER" id="PTHR37984:SF15">
    <property type="entry name" value="INTEGRASE CATALYTIC DOMAIN-CONTAINING PROTEIN"/>
    <property type="match status" value="1"/>
</dbReference>
<dbReference type="InterPro" id="IPR036397">
    <property type="entry name" value="RNaseH_sf"/>
</dbReference>
<evidence type="ECO:0000259" key="1">
    <source>
        <dbReference type="PROSITE" id="PS50994"/>
    </source>
</evidence>
<dbReference type="Proteomes" id="UP001286313">
    <property type="component" value="Unassembled WGS sequence"/>
</dbReference>
<protein>
    <recommendedName>
        <fullName evidence="1">Integrase catalytic domain-containing protein</fullName>
    </recommendedName>
</protein>
<dbReference type="InterPro" id="IPR050951">
    <property type="entry name" value="Retrovirus_Pol_polyprotein"/>
</dbReference>
<organism evidence="2 3">
    <name type="scientific">Petrolisthes cinctipes</name>
    <name type="common">Flat porcelain crab</name>
    <dbReference type="NCBI Taxonomy" id="88211"/>
    <lineage>
        <taxon>Eukaryota</taxon>
        <taxon>Metazoa</taxon>
        <taxon>Ecdysozoa</taxon>
        <taxon>Arthropoda</taxon>
        <taxon>Crustacea</taxon>
        <taxon>Multicrustacea</taxon>
        <taxon>Malacostraca</taxon>
        <taxon>Eumalacostraca</taxon>
        <taxon>Eucarida</taxon>
        <taxon>Decapoda</taxon>
        <taxon>Pleocyemata</taxon>
        <taxon>Anomura</taxon>
        <taxon>Galatheoidea</taxon>
        <taxon>Porcellanidae</taxon>
        <taxon>Petrolisthes</taxon>
    </lineage>
</organism>
<reference evidence="2" key="1">
    <citation type="submission" date="2023-10" db="EMBL/GenBank/DDBJ databases">
        <title>Genome assemblies of two species of porcelain crab, Petrolisthes cinctipes and Petrolisthes manimaculis (Anomura: Porcellanidae).</title>
        <authorList>
            <person name="Angst P."/>
        </authorList>
    </citation>
    <scope>NUCLEOTIDE SEQUENCE</scope>
    <source>
        <strain evidence="2">PB745_01</strain>
        <tissue evidence="2">Gill</tissue>
    </source>
</reference>
<dbReference type="AlphaFoldDB" id="A0AAE1FC26"/>
<dbReference type="PANTHER" id="PTHR37984">
    <property type="entry name" value="PROTEIN CBG26694"/>
    <property type="match status" value="1"/>
</dbReference>
<dbReference type="EMBL" id="JAWQEG010002593">
    <property type="protein sequence ID" value="KAK3870896.1"/>
    <property type="molecule type" value="Genomic_DNA"/>
</dbReference>
<dbReference type="InterPro" id="IPR012337">
    <property type="entry name" value="RNaseH-like_sf"/>
</dbReference>
<feature type="domain" description="Integrase catalytic" evidence="1">
    <location>
        <begin position="45"/>
        <end position="203"/>
    </location>
</feature>
<evidence type="ECO:0000313" key="3">
    <source>
        <dbReference type="Proteomes" id="UP001286313"/>
    </source>
</evidence>